<evidence type="ECO:0000313" key="3">
    <source>
        <dbReference type="Proteomes" id="UP001341840"/>
    </source>
</evidence>
<proteinExistence type="predicted"/>
<protein>
    <submittedName>
        <fullName evidence="2">Uncharacterized protein</fullName>
    </submittedName>
</protein>
<sequence>MGRGIPSRTPHGWRPDQRVCAGLSNVVRDRDLGHGPGISGRSSPDRREEELRRGEAELAEASIPDDSGGRRHAGGAAAVYTLLHHDDDQRRLVSRQDKQHRVAEVGLAAAGL</sequence>
<evidence type="ECO:0000256" key="1">
    <source>
        <dbReference type="SAM" id="MobiDB-lite"/>
    </source>
</evidence>
<feature type="compositionally biased region" description="Basic and acidic residues" evidence="1">
    <location>
        <begin position="43"/>
        <end position="56"/>
    </location>
</feature>
<keyword evidence="3" id="KW-1185">Reference proteome</keyword>
<feature type="region of interest" description="Disordered" evidence="1">
    <location>
        <begin position="25"/>
        <end position="73"/>
    </location>
</feature>
<dbReference type="Proteomes" id="UP001341840">
    <property type="component" value="Unassembled WGS sequence"/>
</dbReference>
<reference evidence="2 3" key="1">
    <citation type="journal article" date="2023" name="Plants (Basel)">
        <title>Bridging the Gap: Combining Genomics and Transcriptomics Approaches to Understand Stylosanthes scabra, an Orphan Legume from the Brazilian Caatinga.</title>
        <authorList>
            <person name="Ferreira-Neto J.R.C."/>
            <person name="da Silva M.D."/>
            <person name="Binneck E."/>
            <person name="de Melo N.F."/>
            <person name="da Silva R.H."/>
            <person name="de Melo A.L.T.M."/>
            <person name="Pandolfi V."/>
            <person name="Bustamante F.O."/>
            <person name="Brasileiro-Vidal A.C."/>
            <person name="Benko-Iseppon A.M."/>
        </authorList>
    </citation>
    <scope>NUCLEOTIDE SEQUENCE [LARGE SCALE GENOMIC DNA]</scope>
    <source>
        <tissue evidence="2">Leaves</tissue>
    </source>
</reference>
<gene>
    <name evidence="2" type="ORF">PIB30_068550</name>
</gene>
<comment type="caution">
    <text evidence="2">The sequence shown here is derived from an EMBL/GenBank/DDBJ whole genome shotgun (WGS) entry which is preliminary data.</text>
</comment>
<dbReference type="EMBL" id="JASCZI010242392">
    <property type="protein sequence ID" value="MED6210912.1"/>
    <property type="molecule type" value="Genomic_DNA"/>
</dbReference>
<accession>A0ABU6YKH7</accession>
<evidence type="ECO:0000313" key="2">
    <source>
        <dbReference type="EMBL" id="MED6210912.1"/>
    </source>
</evidence>
<organism evidence="2 3">
    <name type="scientific">Stylosanthes scabra</name>
    <dbReference type="NCBI Taxonomy" id="79078"/>
    <lineage>
        <taxon>Eukaryota</taxon>
        <taxon>Viridiplantae</taxon>
        <taxon>Streptophyta</taxon>
        <taxon>Embryophyta</taxon>
        <taxon>Tracheophyta</taxon>
        <taxon>Spermatophyta</taxon>
        <taxon>Magnoliopsida</taxon>
        <taxon>eudicotyledons</taxon>
        <taxon>Gunneridae</taxon>
        <taxon>Pentapetalae</taxon>
        <taxon>rosids</taxon>
        <taxon>fabids</taxon>
        <taxon>Fabales</taxon>
        <taxon>Fabaceae</taxon>
        <taxon>Papilionoideae</taxon>
        <taxon>50 kb inversion clade</taxon>
        <taxon>dalbergioids sensu lato</taxon>
        <taxon>Dalbergieae</taxon>
        <taxon>Pterocarpus clade</taxon>
        <taxon>Stylosanthes</taxon>
    </lineage>
</organism>
<name>A0ABU6YKH7_9FABA</name>